<name>A0A2K9PJV2_9FLAO</name>
<evidence type="ECO:0000313" key="2">
    <source>
        <dbReference type="Proteomes" id="UP000235826"/>
    </source>
</evidence>
<dbReference type="Proteomes" id="UP000235826">
    <property type="component" value="Chromosome"/>
</dbReference>
<reference evidence="1 2" key="1">
    <citation type="submission" date="2018-01" db="EMBL/GenBank/DDBJ databases">
        <title>Complete genome sequence of Flavivirga eckloniae ECD14 isolated from seaweed Ecklonia cava.</title>
        <authorList>
            <person name="Lee J.H."/>
            <person name="Baik K.S."/>
            <person name="Seong C.N."/>
        </authorList>
    </citation>
    <scope>NUCLEOTIDE SEQUENCE [LARGE SCALE GENOMIC DNA]</scope>
    <source>
        <strain evidence="1 2">ECD14</strain>
    </source>
</reference>
<evidence type="ECO:0000313" key="1">
    <source>
        <dbReference type="EMBL" id="AUP77341.1"/>
    </source>
</evidence>
<keyword evidence="2" id="KW-1185">Reference proteome</keyword>
<dbReference type="AlphaFoldDB" id="A0A2K9PJV2"/>
<proteinExistence type="predicted"/>
<gene>
    <name evidence="1" type="ORF">C1H87_00840</name>
</gene>
<dbReference type="EMBL" id="CP025791">
    <property type="protein sequence ID" value="AUP77341.1"/>
    <property type="molecule type" value="Genomic_DNA"/>
</dbReference>
<dbReference type="KEGG" id="fek:C1H87_00840"/>
<accession>A0A2K9PJV2</accession>
<protein>
    <submittedName>
        <fullName evidence="1">Uncharacterized protein</fullName>
    </submittedName>
</protein>
<organism evidence="1 2">
    <name type="scientific">Flavivirga eckloniae</name>
    <dbReference type="NCBI Taxonomy" id="1803846"/>
    <lineage>
        <taxon>Bacteria</taxon>
        <taxon>Pseudomonadati</taxon>
        <taxon>Bacteroidota</taxon>
        <taxon>Flavobacteriia</taxon>
        <taxon>Flavobacteriales</taxon>
        <taxon>Flavobacteriaceae</taxon>
        <taxon>Flavivirga</taxon>
    </lineage>
</organism>
<sequence>MEYALPEVTIGAKWKCVWNGNNYRIHKFGLSNLLILNTLNHINSMIIKACIYVKQLEKQ</sequence>